<sequence>MRTTKLALAIISATAALSANALDVADINGTKIAIGGYFKVDGVFNKPDTNAGGVAENSFEGSARQSRINVKVSKMADGHSVTGFVEGDFYGNSYSANSSSNQSSAGASLFRMRHAFMTIDKVTVGQTWGGQFFGSAAIDTEVINFWGPGFGTIAGNGGTVRPEMLVHYVDGGLRLTAQDPINPDASYPDMVASYTAKAGTVTYAVTGTARDVLQNPVNDPKASKLGMGAQAGAKFEFGKDSLQVSAFSGKGMGAYSGFGVGGAAGGGNLNTIDVQDGELIAQTGYHVGYKHQFSEVLRGNARYGAVNVDDAADTKFSSANLNLIYTYMPGVDLGVEWRTQSLNTLHTPAGGPFPNIRPKGKQLEVMAMYKF</sequence>
<evidence type="ECO:0008006" key="4">
    <source>
        <dbReference type="Google" id="ProtNLM"/>
    </source>
</evidence>
<protein>
    <recommendedName>
        <fullName evidence="4">Porin</fullName>
    </recommendedName>
</protein>
<keyword evidence="1" id="KW-0732">Signal</keyword>
<dbReference type="EMBL" id="JAPNOA010000008">
    <property type="protein sequence ID" value="MCY0963989.1"/>
    <property type="molecule type" value="Genomic_DNA"/>
</dbReference>
<evidence type="ECO:0000313" key="3">
    <source>
        <dbReference type="Proteomes" id="UP001150830"/>
    </source>
</evidence>
<gene>
    <name evidence="2" type="ORF">OUO13_02210</name>
</gene>
<comment type="caution">
    <text evidence="2">The sequence shown here is derived from an EMBL/GenBank/DDBJ whole genome shotgun (WGS) entry which is preliminary data.</text>
</comment>
<feature type="chain" id="PRO_5040839532" description="Porin" evidence="1">
    <location>
        <begin position="22"/>
        <end position="371"/>
    </location>
</feature>
<keyword evidence="3" id="KW-1185">Reference proteome</keyword>
<proteinExistence type="predicted"/>
<dbReference type="AlphaFoldDB" id="A0A9X3EAI2"/>
<reference evidence="2" key="1">
    <citation type="submission" date="2022-11" db="EMBL/GenBank/DDBJ databases">
        <title>Parathalassolutuus dongxingensis gen. nov., sp. nov., a novel member of family Oceanospirillaceae isolated from a coastal shrimp pond in Guangxi, China.</title>
        <authorList>
            <person name="Chen H."/>
        </authorList>
    </citation>
    <scope>NUCLEOTIDE SEQUENCE</scope>
    <source>
        <strain evidence="2">G-43</strain>
    </source>
</reference>
<dbReference type="RefSeq" id="WP_283172209.1">
    <property type="nucleotide sequence ID" value="NZ_JAPNOA010000008.1"/>
</dbReference>
<accession>A0A9X3EAI2</accession>
<feature type="signal peptide" evidence="1">
    <location>
        <begin position="1"/>
        <end position="21"/>
    </location>
</feature>
<dbReference type="Proteomes" id="UP001150830">
    <property type="component" value="Unassembled WGS sequence"/>
</dbReference>
<evidence type="ECO:0000256" key="1">
    <source>
        <dbReference type="SAM" id="SignalP"/>
    </source>
</evidence>
<evidence type="ECO:0000313" key="2">
    <source>
        <dbReference type="EMBL" id="MCY0963989.1"/>
    </source>
</evidence>
<organism evidence="2 3">
    <name type="scientific">Parathalassolituus penaei</name>
    <dbReference type="NCBI Taxonomy" id="2997323"/>
    <lineage>
        <taxon>Bacteria</taxon>
        <taxon>Pseudomonadati</taxon>
        <taxon>Pseudomonadota</taxon>
        <taxon>Gammaproteobacteria</taxon>
        <taxon>Oceanospirillales</taxon>
        <taxon>Oceanospirillaceae</taxon>
        <taxon>Parathalassolituus</taxon>
    </lineage>
</organism>
<dbReference type="SUPFAM" id="SSF56935">
    <property type="entry name" value="Porins"/>
    <property type="match status" value="1"/>
</dbReference>
<name>A0A9X3EAI2_9GAMM</name>